<dbReference type="GeneID" id="7840044"/>
<evidence type="ECO:0000313" key="9">
    <source>
        <dbReference type="Proteomes" id="UP000009168"/>
    </source>
</evidence>
<name>I7LWE2_TETTS</name>
<dbReference type="GO" id="GO:0012505">
    <property type="term" value="C:endomembrane system"/>
    <property type="evidence" value="ECO:0007669"/>
    <property type="project" value="UniProtKB-SubCell"/>
</dbReference>
<keyword evidence="5" id="KW-0968">Cytoplasmic vesicle</keyword>
<dbReference type="SMART" id="SM00584">
    <property type="entry name" value="TLDc"/>
    <property type="match status" value="1"/>
</dbReference>
<dbReference type="Pfam" id="PF00566">
    <property type="entry name" value="RabGAP-TBC"/>
    <property type="match status" value="1"/>
</dbReference>
<accession>I7LWE2</accession>
<evidence type="ECO:0000256" key="6">
    <source>
        <dbReference type="ARBA" id="ARBA00034103"/>
    </source>
</evidence>
<keyword evidence="3" id="KW-0770">Synapse</keyword>
<dbReference type="KEGG" id="tet:TTHERM_00151770"/>
<evidence type="ECO:0000256" key="3">
    <source>
        <dbReference type="ARBA" id="ARBA00023018"/>
    </source>
</evidence>
<dbReference type="RefSeq" id="XP_001021710.2">
    <property type="nucleotide sequence ID" value="XM_001021710.3"/>
</dbReference>
<feature type="domain" description="TLDc" evidence="7">
    <location>
        <begin position="423"/>
        <end position="589"/>
    </location>
</feature>
<dbReference type="GO" id="GO:0030659">
    <property type="term" value="C:cytoplasmic vesicle membrane"/>
    <property type="evidence" value="ECO:0007669"/>
    <property type="project" value="UniProtKB-SubCell"/>
</dbReference>
<dbReference type="OrthoDB" id="10065050at2759"/>
<dbReference type="EMBL" id="GG662603">
    <property type="protein sequence ID" value="EAS01464.2"/>
    <property type="molecule type" value="Genomic_DNA"/>
</dbReference>
<reference evidence="9" key="1">
    <citation type="journal article" date="2006" name="PLoS Biol.">
        <title>Macronuclear genome sequence of the ciliate Tetrahymena thermophila, a model eukaryote.</title>
        <authorList>
            <person name="Eisen J.A."/>
            <person name="Coyne R.S."/>
            <person name="Wu M."/>
            <person name="Wu D."/>
            <person name="Thiagarajan M."/>
            <person name="Wortman J.R."/>
            <person name="Badger J.H."/>
            <person name="Ren Q."/>
            <person name="Amedeo P."/>
            <person name="Jones K.M."/>
            <person name="Tallon L.J."/>
            <person name="Delcher A.L."/>
            <person name="Salzberg S.L."/>
            <person name="Silva J.C."/>
            <person name="Haas B.J."/>
            <person name="Majoros W.H."/>
            <person name="Farzad M."/>
            <person name="Carlton J.M."/>
            <person name="Smith R.K. Jr."/>
            <person name="Garg J."/>
            <person name="Pearlman R.E."/>
            <person name="Karrer K.M."/>
            <person name="Sun L."/>
            <person name="Manning G."/>
            <person name="Elde N.C."/>
            <person name="Turkewitz A.P."/>
            <person name="Asai D.J."/>
            <person name="Wilkes D.E."/>
            <person name="Wang Y."/>
            <person name="Cai H."/>
            <person name="Collins K."/>
            <person name="Stewart B.A."/>
            <person name="Lee S.R."/>
            <person name="Wilamowska K."/>
            <person name="Weinberg Z."/>
            <person name="Ruzzo W.L."/>
            <person name="Wloga D."/>
            <person name="Gaertig J."/>
            <person name="Frankel J."/>
            <person name="Tsao C.-C."/>
            <person name="Gorovsky M.A."/>
            <person name="Keeling P.J."/>
            <person name="Waller R.F."/>
            <person name="Patron N.J."/>
            <person name="Cherry J.M."/>
            <person name="Stover N.A."/>
            <person name="Krieger C.J."/>
            <person name="del Toro C."/>
            <person name="Ryder H.F."/>
            <person name="Williamson S.C."/>
            <person name="Barbeau R.A."/>
            <person name="Hamilton E.P."/>
            <person name="Orias E."/>
        </authorList>
    </citation>
    <scope>NUCLEOTIDE SEQUENCE [LARGE SCALE GENOMIC DNA]</scope>
    <source>
        <strain evidence="9">SB210</strain>
    </source>
</reference>
<dbReference type="STRING" id="312017.I7LWE2"/>
<comment type="subcellular location">
    <subcellularLocation>
        <location evidence="1">Cytoplasmic vesicle membrane</location>
    </subcellularLocation>
    <subcellularLocation>
        <location evidence="2">Endomembrane system</location>
        <topology evidence="2">Peripheral membrane protein</topology>
    </subcellularLocation>
    <subcellularLocation>
        <location evidence="6">Synapse</location>
    </subcellularLocation>
</comment>
<proteinExistence type="predicted"/>
<evidence type="ECO:0000256" key="1">
    <source>
        <dbReference type="ARBA" id="ARBA00004156"/>
    </source>
</evidence>
<keyword evidence="9" id="KW-1185">Reference proteome</keyword>
<keyword evidence="4" id="KW-0472">Membrane</keyword>
<dbReference type="eggNOG" id="KOG2801">
    <property type="taxonomic scope" value="Eukaryota"/>
</dbReference>
<dbReference type="Gene3D" id="1.10.472.80">
    <property type="entry name" value="Ypt/Rab-GAP domain of gyp1p, domain 3"/>
    <property type="match status" value="1"/>
</dbReference>
<organism evidence="8 9">
    <name type="scientific">Tetrahymena thermophila (strain SB210)</name>
    <dbReference type="NCBI Taxonomy" id="312017"/>
    <lineage>
        <taxon>Eukaryota</taxon>
        <taxon>Sar</taxon>
        <taxon>Alveolata</taxon>
        <taxon>Ciliophora</taxon>
        <taxon>Intramacronucleata</taxon>
        <taxon>Oligohymenophorea</taxon>
        <taxon>Hymenostomatida</taxon>
        <taxon>Tetrahymenina</taxon>
        <taxon>Tetrahymenidae</taxon>
        <taxon>Tetrahymena</taxon>
    </lineage>
</organism>
<dbReference type="AlphaFoldDB" id="I7LWE2"/>
<dbReference type="SUPFAM" id="SSF47923">
    <property type="entry name" value="Ypt/Rab-GAP domain of gyp1p"/>
    <property type="match status" value="1"/>
</dbReference>
<dbReference type="PANTHER" id="PTHR23354:SF122">
    <property type="entry name" value="GTPASE-ACTIVATING PROTEIN SKYWALKER"/>
    <property type="match status" value="1"/>
</dbReference>
<dbReference type="InterPro" id="IPR000195">
    <property type="entry name" value="Rab-GAP-TBC_dom"/>
</dbReference>
<dbReference type="PROSITE" id="PS51886">
    <property type="entry name" value="TLDC"/>
    <property type="match status" value="1"/>
</dbReference>
<dbReference type="InterPro" id="IPR035969">
    <property type="entry name" value="Rab-GAP_TBC_sf"/>
</dbReference>
<sequence>MGLCLGKLAKANKSSEYEKKQQEIQKQLQLSKDFSLVIGKGSQFSDQDYFYNYDNWYEKDHYKGELLFSKNLFIKLYQNYAQLQQTYSKNFIDIILESNPQAISSSNERGFSNNIMFKLRYLVRRGSNVGLIRRLIKNKFRLEWNSFEQKYEIMKTVVFEHSSSSDVRLVPTFSQHSVQQLLQVHCLNKAGESSLKRILWVIRENYPKLDYNPMIIQVCAICLIFFNEYETYLLLKTMIDDSFQKLDEKKQINQEVMKDLRWYFTTSYGDYKKNAKLFFDVACQRSSGFKEIIEFLDSKNFDYIQQFIDWTTHFFLNILRFSTVLRIWTIYLNEGIRTLYKITFGIWMTVKDQVKQMQTSDEIKEFLKTCKIDKTIEETDQLFVTAYYLKIKKINKFFREILSSQNSPQMKIIYRPRTKEKSQIITYQHFEAIWDWIPSQFKISNPTLIYSTFKDGYSFNTLYLKGAQHINSPMLLLLKTPDQQKFGVFSETMIRIGHGDNFYGTEDIFLFCLEPKEVVFMPTGTNQHYIQSTRQKITFGSGSDGPGLTINENLNGQSSVSDTFDNLPLHGNFKDKNFKIMSIELYYLSS</sequence>
<dbReference type="InterPro" id="IPR006571">
    <property type="entry name" value="TLDc_dom"/>
</dbReference>
<evidence type="ECO:0000259" key="7">
    <source>
        <dbReference type="PROSITE" id="PS51886"/>
    </source>
</evidence>
<protein>
    <submittedName>
        <fullName evidence="8">TLD domain protein</fullName>
    </submittedName>
</protein>
<evidence type="ECO:0000313" key="8">
    <source>
        <dbReference type="EMBL" id="EAS01464.2"/>
    </source>
</evidence>
<evidence type="ECO:0000256" key="4">
    <source>
        <dbReference type="ARBA" id="ARBA00023136"/>
    </source>
</evidence>
<gene>
    <name evidence="8" type="ORF">TTHERM_00151770</name>
</gene>
<dbReference type="Pfam" id="PF07534">
    <property type="entry name" value="TLD"/>
    <property type="match status" value="1"/>
</dbReference>
<dbReference type="InParanoid" id="I7LWE2"/>
<dbReference type="Proteomes" id="UP000009168">
    <property type="component" value="Unassembled WGS sequence"/>
</dbReference>
<dbReference type="PANTHER" id="PTHR23354">
    <property type="entry name" value="NUCLEOLAR PROTEIN 7/ESTROGEN RECEPTOR COACTIVATOR-RELATED"/>
    <property type="match status" value="1"/>
</dbReference>
<evidence type="ECO:0000256" key="2">
    <source>
        <dbReference type="ARBA" id="ARBA00004184"/>
    </source>
</evidence>
<evidence type="ECO:0000256" key="5">
    <source>
        <dbReference type="ARBA" id="ARBA00023329"/>
    </source>
</evidence>